<evidence type="ECO:0000313" key="4">
    <source>
        <dbReference type="Proteomes" id="UP001642483"/>
    </source>
</evidence>
<keyword evidence="4" id="KW-1185">Reference proteome</keyword>
<reference evidence="3 4" key="1">
    <citation type="submission" date="2024-02" db="EMBL/GenBank/DDBJ databases">
        <authorList>
            <person name="Daric V."/>
            <person name="Darras S."/>
        </authorList>
    </citation>
    <scope>NUCLEOTIDE SEQUENCE [LARGE SCALE GENOMIC DNA]</scope>
</reference>
<protein>
    <submittedName>
        <fullName evidence="3">Uncharacterized protein</fullName>
    </submittedName>
</protein>
<feature type="compositionally biased region" description="Polar residues" evidence="1">
    <location>
        <begin position="220"/>
        <end position="243"/>
    </location>
</feature>
<name>A0ABP0GWF2_CLALP</name>
<accession>A0ABP0GWF2</accession>
<organism evidence="3 4">
    <name type="scientific">Clavelina lepadiformis</name>
    <name type="common">Light-bulb sea squirt</name>
    <name type="synonym">Ascidia lepadiformis</name>
    <dbReference type="NCBI Taxonomy" id="159417"/>
    <lineage>
        <taxon>Eukaryota</taxon>
        <taxon>Metazoa</taxon>
        <taxon>Chordata</taxon>
        <taxon>Tunicata</taxon>
        <taxon>Ascidiacea</taxon>
        <taxon>Aplousobranchia</taxon>
        <taxon>Clavelinidae</taxon>
        <taxon>Clavelina</taxon>
    </lineage>
</organism>
<keyword evidence="2" id="KW-0812">Transmembrane</keyword>
<feature type="region of interest" description="Disordered" evidence="1">
    <location>
        <begin position="117"/>
        <end position="342"/>
    </location>
</feature>
<feature type="transmembrane region" description="Helical" evidence="2">
    <location>
        <begin position="36"/>
        <end position="58"/>
    </location>
</feature>
<dbReference type="EMBL" id="CAWYQH010000152">
    <property type="protein sequence ID" value="CAK8695875.1"/>
    <property type="molecule type" value="Genomic_DNA"/>
</dbReference>
<dbReference type="Proteomes" id="UP001642483">
    <property type="component" value="Unassembled WGS sequence"/>
</dbReference>
<feature type="compositionally biased region" description="Basic and acidic residues" evidence="1">
    <location>
        <begin position="303"/>
        <end position="313"/>
    </location>
</feature>
<gene>
    <name evidence="3" type="ORF">CVLEPA_LOCUS29087</name>
</gene>
<keyword evidence="2" id="KW-0472">Membrane</keyword>
<comment type="caution">
    <text evidence="3">The sequence shown here is derived from an EMBL/GenBank/DDBJ whole genome shotgun (WGS) entry which is preliminary data.</text>
</comment>
<keyword evidence="2" id="KW-1133">Transmembrane helix</keyword>
<evidence type="ECO:0000256" key="2">
    <source>
        <dbReference type="SAM" id="Phobius"/>
    </source>
</evidence>
<feature type="compositionally biased region" description="Low complexity" evidence="1">
    <location>
        <begin position="163"/>
        <end position="172"/>
    </location>
</feature>
<sequence>MARKEAVILTSVSAIISVDITAAWNNSYQKSDDHNVLTIFLPILAVALVACAAACFWMERRRRTKLKKGVFNAQDDHISDTDSIATSVSSRYRPYMMPTPTTGRVYRSGSRAGSVRGAYDLDSNYGEPPPYSGSSRRSSVASLKALREDGYTRKGATNDGYASSRSSLNRSRSMLDVRDDFGSAPLRRTRSSSNIQTRYDDDFPDVRSSLQYAEDRGPQRSRQTSPATSEWSVRTAPQMTNYNDYAPGRPSSVASLPVRGRRSNMRRSLSQPNLSQSSLTKTGTYPQGILKRQNNQGPSSDSGIKDYYADRDSGVGASPNQMEESTRPSTRPSSSYGAARGRYDPYYHDASGNYPTYPGVRGTGNYEDPVYAVSAGVAYPKYGTAPRDWSNQYPSNYDPYSYGPNYWDHQNGGTAMQQSQAGHDPFGYNSMIY</sequence>
<feature type="transmembrane region" description="Helical" evidence="2">
    <location>
        <begin position="7"/>
        <end position="24"/>
    </location>
</feature>
<proteinExistence type="predicted"/>
<evidence type="ECO:0000313" key="3">
    <source>
        <dbReference type="EMBL" id="CAK8695875.1"/>
    </source>
</evidence>
<feature type="compositionally biased region" description="Low complexity" evidence="1">
    <location>
        <begin position="268"/>
        <end position="279"/>
    </location>
</feature>
<evidence type="ECO:0000256" key="1">
    <source>
        <dbReference type="SAM" id="MobiDB-lite"/>
    </source>
</evidence>
<feature type="compositionally biased region" description="Polar residues" evidence="1">
    <location>
        <begin position="292"/>
        <end position="302"/>
    </location>
</feature>